<dbReference type="SUPFAM" id="SSF52113">
    <property type="entry name" value="BRCT domain"/>
    <property type="match status" value="1"/>
</dbReference>
<evidence type="ECO:0000259" key="1">
    <source>
        <dbReference type="PROSITE" id="PS50172"/>
    </source>
</evidence>
<dbReference type="GO" id="GO:0005634">
    <property type="term" value="C:nucleus"/>
    <property type="evidence" value="ECO:0007669"/>
    <property type="project" value="TreeGrafter"/>
</dbReference>
<reference evidence="2" key="2">
    <citation type="submission" date="2020-07" db="EMBL/GenBank/DDBJ databases">
        <authorList>
            <person name="Vera ALvarez R."/>
            <person name="Arias-Moreno D.M."/>
            <person name="Jimenez-Jacinto V."/>
            <person name="Jimenez-Bremont J.F."/>
            <person name="Swaminathan K."/>
            <person name="Moose S.P."/>
            <person name="Guerrero-Gonzalez M.L."/>
            <person name="Marino-Ramirez L."/>
            <person name="Landsman D."/>
            <person name="Rodriguez-Kessler M."/>
            <person name="Delgado-Sanchez P."/>
        </authorList>
    </citation>
    <scope>NUCLEOTIDE SEQUENCE</scope>
    <source>
        <tissue evidence="2">Cladode</tissue>
    </source>
</reference>
<organism evidence="2">
    <name type="scientific">Opuntia streptacantha</name>
    <name type="common">Prickly pear cactus</name>
    <name type="synonym">Opuntia cardona</name>
    <dbReference type="NCBI Taxonomy" id="393608"/>
    <lineage>
        <taxon>Eukaryota</taxon>
        <taxon>Viridiplantae</taxon>
        <taxon>Streptophyta</taxon>
        <taxon>Embryophyta</taxon>
        <taxon>Tracheophyta</taxon>
        <taxon>Spermatophyta</taxon>
        <taxon>Magnoliopsida</taxon>
        <taxon>eudicotyledons</taxon>
        <taxon>Gunneridae</taxon>
        <taxon>Pentapetalae</taxon>
        <taxon>Caryophyllales</taxon>
        <taxon>Cactineae</taxon>
        <taxon>Cactaceae</taxon>
        <taxon>Opuntioideae</taxon>
        <taxon>Opuntia</taxon>
    </lineage>
</organism>
<accession>A0A7C9FIS0</accession>
<reference evidence="2" key="1">
    <citation type="journal article" date="2013" name="J. Plant Res.">
        <title>Effect of fungi and light on seed germination of three Opuntia species from semiarid lands of central Mexico.</title>
        <authorList>
            <person name="Delgado-Sanchez P."/>
            <person name="Jimenez-Bremont J.F."/>
            <person name="Guerrero-Gonzalez Mde L."/>
            <person name="Flores J."/>
        </authorList>
    </citation>
    <scope>NUCLEOTIDE SEQUENCE</scope>
    <source>
        <tissue evidence="2">Cladode</tissue>
    </source>
</reference>
<dbReference type="Pfam" id="PF18428">
    <property type="entry name" value="BRCT_3"/>
    <property type="match status" value="1"/>
</dbReference>
<dbReference type="GO" id="GO:0000077">
    <property type="term" value="P:DNA damage checkpoint signaling"/>
    <property type="evidence" value="ECO:0007669"/>
    <property type="project" value="TreeGrafter"/>
</dbReference>
<evidence type="ECO:0000313" key="2">
    <source>
        <dbReference type="EMBL" id="MBA4680868.1"/>
    </source>
</evidence>
<feature type="domain" description="BRCT" evidence="1">
    <location>
        <begin position="5"/>
        <end position="105"/>
    </location>
</feature>
<dbReference type="PROSITE" id="PS50172">
    <property type="entry name" value="BRCT"/>
    <property type="match status" value="1"/>
</dbReference>
<dbReference type="AlphaFoldDB" id="A0A7C9FIS0"/>
<dbReference type="GO" id="GO:0045944">
    <property type="term" value="P:positive regulation of transcription by RNA polymerase II"/>
    <property type="evidence" value="ECO:0007669"/>
    <property type="project" value="TreeGrafter"/>
</dbReference>
<dbReference type="InterPro" id="IPR036420">
    <property type="entry name" value="BRCT_dom_sf"/>
</dbReference>
<dbReference type="GO" id="GO:0042393">
    <property type="term" value="F:histone binding"/>
    <property type="evidence" value="ECO:0007669"/>
    <property type="project" value="TreeGrafter"/>
</dbReference>
<protein>
    <recommendedName>
        <fullName evidence="1">BRCT domain-containing protein</fullName>
    </recommendedName>
</protein>
<dbReference type="PANTHER" id="PTHR15321">
    <property type="entry name" value="TUMOR SUPPRESSOR P53-BINDING PROTEIN 1"/>
    <property type="match status" value="1"/>
</dbReference>
<dbReference type="PANTHER" id="PTHR15321:SF3">
    <property type="entry name" value="TP53-BINDING PROTEIN 1"/>
    <property type="match status" value="1"/>
</dbReference>
<dbReference type="InterPro" id="IPR001357">
    <property type="entry name" value="BRCT_dom"/>
</dbReference>
<sequence length="128" mass="14612">MCHNNDNYIFDKVGIMLHGRNNFSSKLVKVIKHGRGHVYRSLHWLVQSLQSKKISLGAVVTEDKNRAARHLKKCAAEQKIPVVPASWIIRSLFERKLLPVDDQNHHLSPSPPIEVPSCSAQQEWSQEI</sequence>
<name>A0A7C9FIS0_OPUST</name>
<dbReference type="Gene3D" id="3.40.50.10190">
    <property type="entry name" value="BRCT domain"/>
    <property type="match status" value="1"/>
</dbReference>
<proteinExistence type="predicted"/>
<dbReference type="InterPro" id="IPR047252">
    <property type="entry name" value="TP53BP1-like"/>
</dbReference>
<dbReference type="EMBL" id="GISG01288657">
    <property type="protein sequence ID" value="MBA4680868.1"/>
    <property type="molecule type" value="Transcribed_RNA"/>
</dbReference>